<feature type="domain" description="BRCT" evidence="2">
    <location>
        <begin position="175"/>
        <end position="274"/>
    </location>
</feature>
<sequence>MSFSNTNSDSRLVFDSPSNSTFTRKLTLPRSNEKVNQETDKKHPNIFRTKPRGARYREKEKCKEREEKLERQRIDFLVPHQKRKRDEDGDDGGNNRLGCDNDGSGRMSRARVTEKMMRTLGREENPITNSDLPKRSDHVFSCAIGHQRAEQRGATMNMTYAKVRTAQLETQSRAKKTGLFKGCLFYFNGSTGPRVSSLQLRNLISENGGCFTTIQTSACTHIIADNGLSGSKTQKHLDLQGSRGSSSQARIVRVEWLLNSVDKGRKLSEAGYGTVKHPTQPDLFDTIGVKPLS</sequence>
<dbReference type="GO" id="GO:0017125">
    <property type="term" value="F:deoxycytidyl transferase activity"/>
    <property type="evidence" value="ECO:0007669"/>
    <property type="project" value="TreeGrafter"/>
</dbReference>
<gene>
    <name evidence="3" type="ORF">L203_101892</name>
</gene>
<dbReference type="GeneID" id="91086104"/>
<dbReference type="PROSITE" id="PS50172">
    <property type="entry name" value="BRCT"/>
    <property type="match status" value="1"/>
</dbReference>
<keyword evidence="4" id="KW-1185">Reference proteome</keyword>
<reference evidence="3" key="1">
    <citation type="submission" date="2016-06" db="EMBL/GenBank/DDBJ databases">
        <authorList>
            <person name="Cuomo C."/>
            <person name="Litvintseva A."/>
            <person name="Heitman J."/>
            <person name="Chen Y."/>
            <person name="Sun S."/>
            <person name="Springer D."/>
            <person name="Dromer F."/>
            <person name="Young S."/>
            <person name="Zeng Q."/>
            <person name="Chapman S."/>
            <person name="Gujja S."/>
            <person name="Saif S."/>
            <person name="Birren B."/>
        </authorList>
    </citation>
    <scope>NUCLEOTIDE SEQUENCE</scope>
    <source>
        <strain evidence="3">CBS 7841</strain>
    </source>
</reference>
<dbReference type="InterPro" id="IPR001357">
    <property type="entry name" value="BRCT_dom"/>
</dbReference>
<dbReference type="SMART" id="SM00292">
    <property type="entry name" value="BRCT"/>
    <property type="match status" value="1"/>
</dbReference>
<dbReference type="EMBL" id="CP143785">
    <property type="protein sequence ID" value="WVN86720.1"/>
    <property type="molecule type" value="Genomic_DNA"/>
</dbReference>
<name>A0AAJ8JQN2_9TREE</name>
<evidence type="ECO:0000259" key="2">
    <source>
        <dbReference type="PROSITE" id="PS50172"/>
    </source>
</evidence>
<evidence type="ECO:0000256" key="1">
    <source>
        <dbReference type="SAM" id="MobiDB-lite"/>
    </source>
</evidence>
<dbReference type="SUPFAM" id="SSF52113">
    <property type="entry name" value="BRCT domain"/>
    <property type="match status" value="1"/>
</dbReference>
<dbReference type="RefSeq" id="XP_066067420.1">
    <property type="nucleotide sequence ID" value="XM_066211323.1"/>
</dbReference>
<dbReference type="InterPro" id="IPR036420">
    <property type="entry name" value="BRCT_dom_sf"/>
</dbReference>
<organism evidence="3 4">
    <name type="scientific">Cryptococcus depauperatus CBS 7841</name>
    <dbReference type="NCBI Taxonomy" id="1295531"/>
    <lineage>
        <taxon>Eukaryota</taxon>
        <taxon>Fungi</taxon>
        <taxon>Dikarya</taxon>
        <taxon>Basidiomycota</taxon>
        <taxon>Agaricomycotina</taxon>
        <taxon>Tremellomycetes</taxon>
        <taxon>Tremellales</taxon>
        <taxon>Cryptococcaceae</taxon>
        <taxon>Cryptococcus</taxon>
    </lineage>
</organism>
<dbReference type="Pfam" id="PF00533">
    <property type="entry name" value="BRCT"/>
    <property type="match status" value="1"/>
</dbReference>
<dbReference type="AlphaFoldDB" id="A0AAJ8JQN2"/>
<reference evidence="3" key="3">
    <citation type="submission" date="2024-01" db="EMBL/GenBank/DDBJ databases">
        <authorList>
            <person name="Coelho M.A."/>
            <person name="David-Palma M."/>
            <person name="Shea T."/>
            <person name="Sun S."/>
            <person name="Cuomo C.A."/>
            <person name="Heitman J."/>
        </authorList>
    </citation>
    <scope>NUCLEOTIDE SEQUENCE</scope>
    <source>
        <strain evidence="3">CBS 7841</strain>
    </source>
</reference>
<feature type="region of interest" description="Disordered" evidence="1">
    <location>
        <begin position="1"/>
        <end position="109"/>
    </location>
</feature>
<dbReference type="PANTHER" id="PTHR45990">
    <property type="entry name" value="DNA REPAIR PROTEIN REV1"/>
    <property type="match status" value="1"/>
</dbReference>
<feature type="compositionally biased region" description="Basic and acidic residues" evidence="1">
    <location>
        <begin position="55"/>
        <end position="74"/>
    </location>
</feature>
<dbReference type="Gene3D" id="3.40.50.10190">
    <property type="entry name" value="BRCT domain"/>
    <property type="match status" value="1"/>
</dbReference>
<protein>
    <recommendedName>
        <fullName evidence="2">BRCT domain-containing protein</fullName>
    </recommendedName>
</protein>
<reference evidence="3" key="2">
    <citation type="journal article" date="2022" name="Elife">
        <title>Obligate sexual reproduction of a homothallic fungus closely related to the Cryptococcus pathogenic species complex.</title>
        <authorList>
            <person name="Passer A.R."/>
            <person name="Clancey S.A."/>
            <person name="Shea T."/>
            <person name="David-Palma M."/>
            <person name="Averette A.F."/>
            <person name="Boekhout T."/>
            <person name="Porcel B.M."/>
            <person name="Nowrousian M."/>
            <person name="Cuomo C.A."/>
            <person name="Sun S."/>
            <person name="Heitman J."/>
            <person name="Coelho M.A."/>
        </authorList>
    </citation>
    <scope>NUCLEOTIDE SEQUENCE</scope>
    <source>
        <strain evidence="3">CBS 7841</strain>
    </source>
</reference>
<evidence type="ECO:0000313" key="4">
    <source>
        <dbReference type="Proteomes" id="UP000094043"/>
    </source>
</evidence>
<dbReference type="Proteomes" id="UP000094043">
    <property type="component" value="Chromosome 2"/>
</dbReference>
<evidence type="ECO:0000313" key="3">
    <source>
        <dbReference type="EMBL" id="WVN86720.1"/>
    </source>
</evidence>
<dbReference type="GO" id="GO:0070987">
    <property type="term" value="P:error-free translesion synthesis"/>
    <property type="evidence" value="ECO:0007669"/>
    <property type="project" value="TreeGrafter"/>
</dbReference>
<dbReference type="GO" id="GO:0003887">
    <property type="term" value="F:DNA-directed DNA polymerase activity"/>
    <property type="evidence" value="ECO:0007669"/>
    <property type="project" value="TreeGrafter"/>
</dbReference>
<feature type="compositionally biased region" description="Basic and acidic residues" evidence="1">
    <location>
        <begin position="31"/>
        <end position="43"/>
    </location>
</feature>
<dbReference type="GO" id="GO:0042276">
    <property type="term" value="P:error-prone translesion synthesis"/>
    <property type="evidence" value="ECO:0007669"/>
    <property type="project" value="TreeGrafter"/>
</dbReference>
<dbReference type="PANTHER" id="PTHR45990:SF1">
    <property type="entry name" value="DNA REPAIR PROTEIN REV1"/>
    <property type="match status" value="1"/>
</dbReference>
<feature type="compositionally biased region" description="Polar residues" evidence="1">
    <location>
        <begin position="1"/>
        <end position="24"/>
    </location>
</feature>
<proteinExistence type="predicted"/>
<dbReference type="KEGG" id="cdep:91086104"/>
<dbReference type="GO" id="GO:0005634">
    <property type="term" value="C:nucleus"/>
    <property type="evidence" value="ECO:0007669"/>
    <property type="project" value="TreeGrafter"/>
</dbReference>
<accession>A0AAJ8JQN2</accession>